<evidence type="ECO:0000313" key="1">
    <source>
        <dbReference type="EMBL" id="GFC80371.1"/>
    </source>
</evidence>
<accession>A0A699RCV7</accession>
<proteinExistence type="predicted"/>
<gene>
    <name evidence="1" type="ORF">Tci_852341</name>
</gene>
<organism evidence="1">
    <name type="scientific">Tanacetum cinerariifolium</name>
    <name type="common">Dalmatian daisy</name>
    <name type="synonym">Chrysanthemum cinerariifolium</name>
    <dbReference type="NCBI Taxonomy" id="118510"/>
    <lineage>
        <taxon>Eukaryota</taxon>
        <taxon>Viridiplantae</taxon>
        <taxon>Streptophyta</taxon>
        <taxon>Embryophyta</taxon>
        <taxon>Tracheophyta</taxon>
        <taxon>Spermatophyta</taxon>
        <taxon>Magnoliopsida</taxon>
        <taxon>eudicotyledons</taxon>
        <taxon>Gunneridae</taxon>
        <taxon>Pentapetalae</taxon>
        <taxon>asterids</taxon>
        <taxon>campanulids</taxon>
        <taxon>Asterales</taxon>
        <taxon>Asteraceae</taxon>
        <taxon>Asteroideae</taxon>
        <taxon>Anthemideae</taxon>
        <taxon>Anthemidinae</taxon>
        <taxon>Tanacetum</taxon>
    </lineage>
</organism>
<sequence>MGLGSSVSVVSSTGSCCFTPGGGIGGSLLMKSRWTHLGILSKKFPLAAEPSASRSFGLSALKKVSN</sequence>
<protein>
    <submittedName>
        <fullName evidence="1">Uncharacterized protein</fullName>
    </submittedName>
</protein>
<name>A0A699RCV7_TANCI</name>
<reference evidence="1" key="1">
    <citation type="journal article" date="2019" name="Sci. Rep.">
        <title>Draft genome of Tanacetum cinerariifolium, the natural source of mosquito coil.</title>
        <authorList>
            <person name="Yamashiro T."/>
            <person name="Shiraishi A."/>
            <person name="Satake H."/>
            <person name="Nakayama K."/>
        </authorList>
    </citation>
    <scope>NUCLEOTIDE SEQUENCE</scope>
</reference>
<dbReference type="EMBL" id="BKCJ011074825">
    <property type="protein sequence ID" value="GFC80371.1"/>
    <property type="molecule type" value="Genomic_DNA"/>
</dbReference>
<dbReference type="AlphaFoldDB" id="A0A699RCV7"/>
<comment type="caution">
    <text evidence="1">The sequence shown here is derived from an EMBL/GenBank/DDBJ whole genome shotgun (WGS) entry which is preliminary data.</text>
</comment>